<dbReference type="SUPFAM" id="SSF52980">
    <property type="entry name" value="Restriction endonuclease-like"/>
    <property type="match status" value="1"/>
</dbReference>
<dbReference type="SUPFAM" id="SSF47781">
    <property type="entry name" value="RuvA domain 2-like"/>
    <property type="match status" value="1"/>
</dbReference>
<organism evidence="2 3">
    <name type="scientific">Aldrovandia affinis</name>
    <dbReference type="NCBI Taxonomy" id="143900"/>
    <lineage>
        <taxon>Eukaryota</taxon>
        <taxon>Metazoa</taxon>
        <taxon>Chordata</taxon>
        <taxon>Craniata</taxon>
        <taxon>Vertebrata</taxon>
        <taxon>Euteleostomi</taxon>
        <taxon>Actinopterygii</taxon>
        <taxon>Neopterygii</taxon>
        <taxon>Teleostei</taxon>
        <taxon>Notacanthiformes</taxon>
        <taxon>Halosauridae</taxon>
        <taxon>Aldrovandia</taxon>
    </lineage>
</organism>
<evidence type="ECO:0000256" key="1">
    <source>
        <dbReference type="SAM" id="MobiDB-lite"/>
    </source>
</evidence>
<sequence>ANSITPVPNQVGIWAEQDVVWGVSSVRPRPVCVLVDSGCVAGGAEVMSLLQQRGVTAQVCSLRGRHFIVSNRMAVATQEEEEEEEQQAGSQNHRGLTDRLHGLLGLFDRVCLVLEKDRCKTGGVSRRRRHGDGVLPALLRAGVRLLFSSGSVETAALLAELAQSEQRKGHAIAVPTEVTGHRRQALHFYLSLPCVSYVTALNMCHAFRSLGHLLNSSIEALISGARVKRSQAEEIFHFVHSICNTNTLADPVTNTLPDPVTNTLPDPVTNTLPDPVTNTLPDPVTNTLPDPVTNTLPDPVTNTLPDPVTNTLPDPVTNTLPDPVTNTLPYPETATRNLSH</sequence>
<dbReference type="Pfam" id="PF02389">
    <property type="entry name" value="Cornifin"/>
    <property type="match status" value="1"/>
</dbReference>
<dbReference type="InterPro" id="IPR011335">
    <property type="entry name" value="Restrct_endonuc-II-like"/>
</dbReference>
<evidence type="ECO:0000313" key="2">
    <source>
        <dbReference type="EMBL" id="KAJ8355344.1"/>
    </source>
</evidence>
<dbReference type="EMBL" id="JAINUG010001393">
    <property type="protein sequence ID" value="KAJ8355344.1"/>
    <property type="molecule type" value="Genomic_DNA"/>
</dbReference>
<gene>
    <name evidence="2" type="ORF">AAFF_G00063550</name>
</gene>
<evidence type="ECO:0000313" key="3">
    <source>
        <dbReference type="Proteomes" id="UP001221898"/>
    </source>
</evidence>
<reference evidence="2" key="1">
    <citation type="journal article" date="2023" name="Science">
        <title>Genome structures resolve the early diversification of teleost fishes.</title>
        <authorList>
            <person name="Parey E."/>
            <person name="Louis A."/>
            <person name="Montfort J."/>
            <person name="Bouchez O."/>
            <person name="Roques C."/>
            <person name="Iampietro C."/>
            <person name="Lluch J."/>
            <person name="Castinel A."/>
            <person name="Donnadieu C."/>
            <person name="Desvignes T."/>
            <person name="Floi Bucao C."/>
            <person name="Jouanno E."/>
            <person name="Wen M."/>
            <person name="Mejri S."/>
            <person name="Dirks R."/>
            <person name="Jansen H."/>
            <person name="Henkel C."/>
            <person name="Chen W.J."/>
            <person name="Zahm M."/>
            <person name="Cabau C."/>
            <person name="Klopp C."/>
            <person name="Thompson A.W."/>
            <person name="Robinson-Rechavi M."/>
            <person name="Braasch I."/>
            <person name="Lecointre G."/>
            <person name="Bobe J."/>
            <person name="Postlethwait J.H."/>
            <person name="Berthelot C."/>
            <person name="Roest Crollius H."/>
            <person name="Guiguen Y."/>
        </authorList>
    </citation>
    <scope>NUCLEOTIDE SEQUENCE</scope>
    <source>
        <strain evidence="2">NC1722</strain>
    </source>
</reference>
<protein>
    <submittedName>
        <fullName evidence="2">Uncharacterized protein</fullName>
    </submittedName>
</protein>
<dbReference type="Proteomes" id="UP001221898">
    <property type="component" value="Unassembled WGS sequence"/>
</dbReference>
<name>A0AAD7VX34_9TELE</name>
<accession>A0AAD7VX34</accession>
<dbReference type="PANTHER" id="PTHR47641:SF1">
    <property type="entry name" value="GOLGI-ASSOCIATED OLFACTORY SIGNALING REGULATOR"/>
    <property type="match status" value="1"/>
</dbReference>
<comment type="caution">
    <text evidence="2">The sequence shown here is derived from an EMBL/GenBank/DDBJ whole genome shotgun (WGS) entry which is preliminary data.</text>
</comment>
<keyword evidence="3" id="KW-1185">Reference proteome</keyword>
<dbReference type="PANTHER" id="PTHR47641">
    <property type="entry name" value="PERIAXIN-LIKE"/>
    <property type="match status" value="1"/>
</dbReference>
<dbReference type="Gene3D" id="3.40.50.10130">
    <property type="match status" value="1"/>
</dbReference>
<proteinExistence type="predicted"/>
<feature type="region of interest" description="Disordered" evidence="1">
    <location>
        <begin position="258"/>
        <end position="340"/>
    </location>
</feature>
<dbReference type="Gene3D" id="1.10.150.20">
    <property type="entry name" value="5' to 3' exonuclease, C-terminal subdomain"/>
    <property type="match status" value="1"/>
</dbReference>
<dbReference type="InterPro" id="IPR010994">
    <property type="entry name" value="RuvA_2-like"/>
</dbReference>
<dbReference type="GO" id="GO:0006281">
    <property type="term" value="P:DNA repair"/>
    <property type="evidence" value="ECO:0007669"/>
    <property type="project" value="UniProtKB-ARBA"/>
</dbReference>
<dbReference type="AlphaFoldDB" id="A0AAD7VX34"/>
<feature type="non-terminal residue" evidence="2">
    <location>
        <position position="1"/>
    </location>
</feature>